<dbReference type="PANTHER" id="PTHR11707">
    <property type="entry name" value="L-ASPARAGINASE"/>
    <property type="match status" value="1"/>
</dbReference>
<feature type="active site" evidence="4">
    <location>
        <position position="18"/>
    </location>
</feature>
<dbReference type="PROSITE" id="PS00917">
    <property type="entry name" value="ASN_GLN_ASE_2"/>
    <property type="match status" value="1"/>
</dbReference>
<comment type="similarity">
    <text evidence="1">Belongs to the asparaginase 1 family.</text>
</comment>
<dbReference type="AlphaFoldDB" id="A0A450YT82"/>
<dbReference type="InterPro" id="IPR006034">
    <property type="entry name" value="Asparaginase/glutaminase-like"/>
</dbReference>
<protein>
    <submittedName>
        <fullName evidence="8">L-asparaginase, type I</fullName>
    </submittedName>
</protein>
<dbReference type="SFLD" id="SFLDS00057">
    <property type="entry name" value="Glutaminase/Asparaginase"/>
    <property type="match status" value="1"/>
</dbReference>
<dbReference type="SUPFAM" id="SSF53774">
    <property type="entry name" value="Glutaminase/Asparaginase"/>
    <property type="match status" value="1"/>
</dbReference>
<dbReference type="InterPro" id="IPR020827">
    <property type="entry name" value="Asparaginase/glutaminase_AS1"/>
</dbReference>
<dbReference type="Pfam" id="PF00710">
    <property type="entry name" value="Asparaginase"/>
    <property type="match status" value="1"/>
</dbReference>
<dbReference type="PIRSF" id="PIRSF001220">
    <property type="entry name" value="L-ASNase_gatD"/>
    <property type="match status" value="1"/>
</dbReference>
<evidence type="ECO:0000313" key="8">
    <source>
        <dbReference type="EMBL" id="VFK44760.1"/>
    </source>
</evidence>
<dbReference type="PROSITE" id="PS51732">
    <property type="entry name" value="ASN_GLN_ASE_3"/>
    <property type="match status" value="1"/>
</dbReference>
<evidence type="ECO:0000256" key="3">
    <source>
        <dbReference type="PIRSR" id="PIRSR001220-2"/>
    </source>
</evidence>
<feature type="domain" description="Asparaginase/glutaminase C-terminal" evidence="7">
    <location>
        <begin position="238"/>
        <end position="341"/>
    </location>
</feature>
<dbReference type="PANTHER" id="PTHR11707:SF28">
    <property type="entry name" value="60 KDA LYSOPHOSPHOLIPASE"/>
    <property type="match status" value="1"/>
</dbReference>
<evidence type="ECO:0000256" key="5">
    <source>
        <dbReference type="PROSITE-ProRule" id="PRU10100"/>
    </source>
</evidence>
<dbReference type="PIRSF" id="PIRSF500176">
    <property type="entry name" value="L_ASNase"/>
    <property type="match status" value="1"/>
</dbReference>
<dbReference type="InterPro" id="IPR041725">
    <property type="entry name" value="L-asparaginase_I"/>
</dbReference>
<evidence type="ECO:0000259" key="6">
    <source>
        <dbReference type="Pfam" id="PF00710"/>
    </source>
</evidence>
<feature type="active site" evidence="5">
    <location>
        <position position="106"/>
    </location>
</feature>
<evidence type="ECO:0000256" key="1">
    <source>
        <dbReference type="ARBA" id="ARBA00010518"/>
    </source>
</evidence>
<dbReference type="PRINTS" id="PR00139">
    <property type="entry name" value="ASNGLNASE"/>
</dbReference>
<dbReference type="CDD" id="cd08963">
    <property type="entry name" value="L-asparaginase_I"/>
    <property type="match status" value="1"/>
</dbReference>
<dbReference type="InterPro" id="IPR027473">
    <property type="entry name" value="L-asparaginase_C"/>
</dbReference>
<reference evidence="8" key="1">
    <citation type="submission" date="2019-02" db="EMBL/GenBank/DDBJ databases">
        <authorList>
            <person name="Gruber-Vodicka R. H."/>
            <person name="Seah K. B. B."/>
        </authorList>
    </citation>
    <scope>NUCLEOTIDE SEQUENCE</scope>
    <source>
        <strain evidence="8">BECK_S1320</strain>
    </source>
</reference>
<proteinExistence type="inferred from homology"/>
<feature type="binding site" evidence="3">
    <location>
        <position position="75"/>
    </location>
    <ligand>
        <name>substrate</name>
    </ligand>
</feature>
<feature type="domain" description="L-asparaginase N-terminal" evidence="6">
    <location>
        <begin position="10"/>
        <end position="212"/>
    </location>
</feature>
<evidence type="ECO:0000256" key="2">
    <source>
        <dbReference type="PIRSR" id="PIRSR001220-1"/>
    </source>
</evidence>
<dbReference type="GO" id="GO:0004067">
    <property type="term" value="F:asparaginase activity"/>
    <property type="evidence" value="ECO:0007669"/>
    <property type="project" value="UniProtKB-UniRule"/>
</dbReference>
<dbReference type="InterPro" id="IPR027474">
    <property type="entry name" value="L-asparaginase_N"/>
</dbReference>
<dbReference type="InterPro" id="IPR036152">
    <property type="entry name" value="Asp/glu_Ase-like_sf"/>
</dbReference>
<evidence type="ECO:0000259" key="7">
    <source>
        <dbReference type="Pfam" id="PF17763"/>
    </source>
</evidence>
<dbReference type="SMART" id="SM00870">
    <property type="entry name" value="Asparaginase"/>
    <property type="match status" value="1"/>
</dbReference>
<feature type="binding site" evidence="3">
    <location>
        <begin position="106"/>
        <end position="107"/>
    </location>
    <ligand>
        <name>substrate</name>
    </ligand>
</feature>
<gene>
    <name evidence="8" type="ORF">BECKSD772E_GA0070983_104314</name>
</gene>
<dbReference type="Gene3D" id="3.40.50.1170">
    <property type="entry name" value="L-asparaginase, N-terminal domain"/>
    <property type="match status" value="1"/>
</dbReference>
<dbReference type="Pfam" id="PF17763">
    <property type="entry name" value="Asparaginase_C"/>
    <property type="match status" value="1"/>
</dbReference>
<dbReference type="InterPro" id="IPR027475">
    <property type="entry name" value="Asparaginase/glutaminase_AS2"/>
</dbReference>
<organism evidence="8">
    <name type="scientific">Candidatus Kentrum sp. SD</name>
    <dbReference type="NCBI Taxonomy" id="2126332"/>
    <lineage>
        <taxon>Bacteria</taxon>
        <taxon>Pseudomonadati</taxon>
        <taxon>Pseudomonadota</taxon>
        <taxon>Gammaproteobacteria</taxon>
        <taxon>Candidatus Kentrum</taxon>
    </lineage>
</organism>
<accession>A0A450YT82</accession>
<dbReference type="GO" id="GO:0006520">
    <property type="term" value="P:amino acid metabolic process"/>
    <property type="evidence" value="ECO:0007669"/>
    <property type="project" value="InterPro"/>
</dbReference>
<dbReference type="InterPro" id="IPR037152">
    <property type="entry name" value="L-asparaginase_N_sf"/>
</dbReference>
<name>A0A450YT82_9GAMM</name>
<feature type="active site" description="O-isoaspartyl threonine intermediate" evidence="2">
    <location>
        <position position="18"/>
    </location>
</feature>
<sequence length="517" mass="55788">MATTSHTNGVLMIYTGGTIGSVRGDPKDPMSPLVSGGMERMLGFLPGYTRQNKRIALKSGVARLDVVSLEKPIDSSNISARDWREMASIIRENYDAYEGFVLLHGTDTMAYTSSALAFMLENLAKPVIITGSQLPIDEARSDAPRNVVAAIEFAAARSLGHPVAPEVCALFHNRLFRGCRLRKMSASDYRGFDSPNLPPLGEAGEQFRVRSDLTRPPISDKPSRLDVAMDLDMNLMSLEVFPGIRPEALRAIFDLDGLRGVVLKTFGTGNAPTTPEFLDAIEYGIEEKGLLFVNVTQCPQGEVEQGRYGASAGLLAAGVISGLDMTPEAALTKMAMVLGKKLAGGRRDEADMMQLNLRGEQRASIHNLHFRPRDAGNNESAWPVTLRGEADPLVLARDGDIFRGCLRGDAPHGDGKLEQALLRLPGIKTADGEPGTVEFQVYLDEPGATEGSPKKGPTCLGAVNKRLSGEIDNIVMDITPHAERLMDADHNRGLTLVPKGGVHIEIQSAHVALMIGD</sequence>
<dbReference type="InterPro" id="IPR040919">
    <property type="entry name" value="Asparaginase_C"/>
</dbReference>
<dbReference type="EMBL" id="CAADFU010000043">
    <property type="protein sequence ID" value="VFK44760.1"/>
    <property type="molecule type" value="Genomic_DNA"/>
</dbReference>
<evidence type="ECO:0000256" key="4">
    <source>
        <dbReference type="PROSITE-ProRule" id="PRU10099"/>
    </source>
</evidence>
<dbReference type="Gene3D" id="3.40.50.40">
    <property type="match status" value="1"/>
</dbReference>
<dbReference type="PROSITE" id="PS00144">
    <property type="entry name" value="ASN_GLN_ASE_1"/>
    <property type="match status" value="1"/>
</dbReference>